<keyword evidence="2" id="KW-1185">Reference proteome</keyword>
<protein>
    <submittedName>
        <fullName evidence="1">O-fucosyltransferase family protein</fullName>
    </submittedName>
</protein>
<proteinExistence type="predicted"/>
<dbReference type="Proteomes" id="UP001164539">
    <property type="component" value="Chromosome 10"/>
</dbReference>
<organism evidence="1 2">
    <name type="scientific">Melia azedarach</name>
    <name type="common">Chinaberry tree</name>
    <dbReference type="NCBI Taxonomy" id="155640"/>
    <lineage>
        <taxon>Eukaryota</taxon>
        <taxon>Viridiplantae</taxon>
        <taxon>Streptophyta</taxon>
        <taxon>Embryophyta</taxon>
        <taxon>Tracheophyta</taxon>
        <taxon>Spermatophyta</taxon>
        <taxon>Magnoliopsida</taxon>
        <taxon>eudicotyledons</taxon>
        <taxon>Gunneridae</taxon>
        <taxon>Pentapetalae</taxon>
        <taxon>rosids</taxon>
        <taxon>malvids</taxon>
        <taxon>Sapindales</taxon>
        <taxon>Meliaceae</taxon>
        <taxon>Melia</taxon>
    </lineage>
</organism>
<dbReference type="EMBL" id="CM051403">
    <property type="protein sequence ID" value="KAJ4708738.1"/>
    <property type="molecule type" value="Genomic_DNA"/>
</dbReference>
<comment type="caution">
    <text evidence="1">The sequence shown here is derived from an EMBL/GenBank/DDBJ whole genome shotgun (WGS) entry which is preliminary data.</text>
</comment>
<name>A0ACC1XC05_MELAZ</name>
<sequence>MGHHHRNSSTDGVYSPRFSGSMTRRAHSFKRNNNNTAQNNASAATAAATNANNNPTAAGFTTHHEIDVQLNSPRSEIGGVGPSLDGTSHVTQRVRLKNLLKKPVVASAVLEELGLKEKKKLGHWMFLAFCGLCLFLGVSKICVSGWFGSAIERAASNQDLSDFSITPPKVVDRTFHDYQSMEVGNDVERTLMMVSSGAVGNQNGMAEHSGIWAKPNSENFTQCIDKSRNHKKLDAKTNGYILINANGGLNQMRFGICDMVAVAKVMKATLVLPMLDHTSFWADDSGFKDLFDWQHFIRTLEDDIHIVETLPPAYAAIEPFNKTPISWSKVSYYKTEVLPLLKQHKVIYFTHTDSRLANNDIPSSIQKLRCRVNYRALKYSAPIEELGNTLVSRMRENGSPYLALHLRYEKDMLAFTGCSHNLTVEEDDELHQMRYEVSHWKDKEINGTEKRLLGGCPLTPRETSLLLRGLGFPASTRIYLVAGEAYGNGSMQYLVDAFPNIYSHSTLSSEEELNPFKSHQNMLAGLDYVVALQSDVFLYTYDGNMAKAVQGHRRFENFKKTINPDKMNFVKLVDELDDGKISWKKFSYDVKKLHKDHVGAPYLREPGEFPKLEESFYANPLPGCICETTWKR</sequence>
<accession>A0ACC1XC05</accession>
<evidence type="ECO:0000313" key="1">
    <source>
        <dbReference type="EMBL" id="KAJ4708738.1"/>
    </source>
</evidence>
<evidence type="ECO:0000313" key="2">
    <source>
        <dbReference type="Proteomes" id="UP001164539"/>
    </source>
</evidence>
<gene>
    <name evidence="1" type="ORF">OWV82_018635</name>
</gene>
<reference evidence="1 2" key="1">
    <citation type="journal article" date="2023" name="Science">
        <title>Complex scaffold remodeling in plant triterpene biosynthesis.</title>
        <authorList>
            <person name="De La Pena R."/>
            <person name="Hodgson H."/>
            <person name="Liu J.C."/>
            <person name="Stephenson M.J."/>
            <person name="Martin A.C."/>
            <person name="Owen C."/>
            <person name="Harkess A."/>
            <person name="Leebens-Mack J."/>
            <person name="Jimenez L.E."/>
            <person name="Osbourn A."/>
            <person name="Sattely E.S."/>
        </authorList>
    </citation>
    <scope>NUCLEOTIDE SEQUENCE [LARGE SCALE GENOMIC DNA]</scope>
    <source>
        <strain evidence="2">cv. JPN11</strain>
        <tissue evidence="1">Leaf</tissue>
    </source>
</reference>